<dbReference type="Gene3D" id="1.20.1640.10">
    <property type="entry name" value="Multidrug efflux transporter AcrB transmembrane domain"/>
    <property type="match status" value="2"/>
</dbReference>
<feature type="domain" description="SSD" evidence="7">
    <location>
        <begin position="637"/>
        <end position="726"/>
    </location>
</feature>
<feature type="transmembrane region" description="Helical" evidence="6">
    <location>
        <begin position="201"/>
        <end position="219"/>
    </location>
</feature>
<dbReference type="InterPro" id="IPR000731">
    <property type="entry name" value="SSD"/>
</dbReference>
<feature type="domain" description="SSD" evidence="7">
    <location>
        <begin position="230"/>
        <end position="352"/>
    </location>
</feature>
<evidence type="ECO:0000313" key="8">
    <source>
        <dbReference type="EMBL" id="QDT32377.1"/>
    </source>
</evidence>
<dbReference type="KEGG" id="tpol:Mal48_16220"/>
<organism evidence="8 9">
    <name type="scientific">Thalassoglobus polymorphus</name>
    <dbReference type="NCBI Taxonomy" id="2527994"/>
    <lineage>
        <taxon>Bacteria</taxon>
        <taxon>Pseudomonadati</taxon>
        <taxon>Planctomycetota</taxon>
        <taxon>Planctomycetia</taxon>
        <taxon>Planctomycetales</taxon>
        <taxon>Planctomycetaceae</taxon>
        <taxon>Thalassoglobus</taxon>
    </lineage>
</organism>
<feature type="transmembrane region" description="Helical" evidence="6">
    <location>
        <begin position="699"/>
        <end position="724"/>
    </location>
</feature>
<feature type="transmembrane region" description="Helical" evidence="6">
    <location>
        <begin position="226"/>
        <end position="246"/>
    </location>
</feature>
<sequence>MSGIAFLGYYSPSTIRSLFESAPEQVSKSESERPKEIEQSPDVEAIELAKAEVVLVIDSEDFFTKESSQGLRKVVEAIESLDYIDDVLWMDSAPPLNLFGLREPILPKPSASERQFDLAKERALNHPLIGGQFLSEDGKTTLLMLSINWLFVERDEDVMDGLKAVSQNAVEDLPGVDFSFLVTGRVPMYLTFYKANQTNRIKYQAIGYTMVLLMAIILFRGIRAVLIVSIAPILGVFWSLGVIRFFDFANNPFNDVVLPVMLSLVGLTDGVHLMVEIRRQRAAGLSEKEAARAGIHKVGLACALTSLTTAIGFGSLSLAHHEIVREFGWSCVMGVILTFFAVITSIPLACSTWLGGKIHHGHEKGIIDRNLHHISGVIDFVLRWPKVIGTIGILLTILLASISLTLSPDEKQITSLPTGSEASRALLHMDKAFGGLEQGRIDINWSEKVNSKSPAVLEVVGKVTEVLENEDLIGTPVSISKLVDALPGEGEVADRVSLIELLPPPLKRAFFTPEQRHATVQFRVQDLGIARYSPVFERVKVQLAQLKAEYPEFVFKMSGSAVWRWENLYQIVVDLATSLGSASIIILIVLGISYRSLRLGLISIVPNMFPLAVTGAALALTGHTLEVVSVCAFTVCLGIAVDDTIHFLTRYLEEGRTARTSHDAIRKAFIGTGTALIMTTLVLDVGFATVLFSDMRDQQIFGAMAGITITAALFGDLVFLPALLSMFGVAPKRDQNSSASDKTI</sequence>
<accession>A0A517QLF4</accession>
<evidence type="ECO:0000256" key="1">
    <source>
        <dbReference type="ARBA" id="ARBA00004651"/>
    </source>
</evidence>
<feature type="transmembrane region" description="Helical" evidence="6">
    <location>
        <begin position="669"/>
        <end position="693"/>
    </location>
</feature>
<feature type="transmembrane region" description="Helical" evidence="6">
    <location>
        <begin position="327"/>
        <end position="354"/>
    </location>
</feature>
<protein>
    <submittedName>
        <fullName evidence="8">Multidrug efflux system subunit MdtC</fullName>
    </submittedName>
</protein>
<reference evidence="8 9" key="1">
    <citation type="submission" date="2019-02" db="EMBL/GenBank/DDBJ databases">
        <title>Deep-cultivation of Planctomycetes and their phenomic and genomic characterization uncovers novel biology.</title>
        <authorList>
            <person name="Wiegand S."/>
            <person name="Jogler M."/>
            <person name="Boedeker C."/>
            <person name="Pinto D."/>
            <person name="Vollmers J."/>
            <person name="Rivas-Marin E."/>
            <person name="Kohn T."/>
            <person name="Peeters S.H."/>
            <person name="Heuer A."/>
            <person name="Rast P."/>
            <person name="Oberbeckmann S."/>
            <person name="Bunk B."/>
            <person name="Jeske O."/>
            <person name="Meyerdierks A."/>
            <person name="Storesund J.E."/>
            <person name="Kallscheuer N."/>
            <person name="Luecker S."/>
            <person name="Lage O.M."/>
            <person name="Pohl T."/>
            <person name="Merkel B.J."/>
            <person name="Hornburger P."/>
            <person name="Mueller R.-W."/>
            <person name="Bruemmer F."/>
            <person name="Labrenz M."/>
            <person name="Spormann A.M."/>
            <person name="Op den Camp H."/>
            <person name="Overmann J."/>
            <person name="Amann R."/>
            <person name="Jetten M.S.M."/>
            <person name="Mascher T."/>
            <person name="Medema M.H."/>
            <person name="Devos D.P."/>
            <person name="Kaster A.-K."/>
            <person name="Ovreas L."/>
            <person name="Rohde M."/>
            <person name="Galperin M.Y."/>
            <person name="Jogler C."/>
        </authorList>
    </citation>
    <scope>NUCLEOTIDE SEQUENCE [LARGE SCALE GENOMIC DNA]</scope>
    <source>
        <strain evidence="8 9">Mal48</strain>
    </source>
</reference>
<dbReference type="PROSITE" id="PS50156">
    <property type="entry name" value="SSD"/>
    <property type="match status" value="2"/>
</dbReference>
<feature type="transmembrane region" description="Helical" evidence="6">
    <location>
        <begin position="387"/>
        <end position="406"/>
    </location>
</feature>
<dbReference type="SUPFAM" id="SSF82866">
    <property type="entry name" value="Multidrug efflux transporter AcrB transmembrane domain"/>
    <property type="match status" value="2"/>
</dbReference>
<dbReference type="EMBL" id="CP036267">
    <property type="protein sequence ID" value="QDT32377.1"/>
    <property type="molecule type" value="Genomic_DNA"/>
</dbReference>
<evidence type="ECO:0000313" key="9">
    <source>
        <dbReference type="Proteomes" id="UP000315724"/>
    </source>
</evidence>
<evidence type="ECO:0000256" key="5">
    <source>
        <dbReference type="ARBA" id="ARBA00023136"/>
    </source>
</evidence>
<evidence type="ECO:0000256" key="2">
    <source>
        <dbReference type="ARBA" id="ARBA00022475"/>
    </source>
</evidence>
<dbReference type="PANTHER" id="PTHR33406">
    <property type="entry name" value="MEMBRANE PROTEIN MJ1562-RELATED"/>
    <property type="match status" value="1"/>
</dbReference>
<feature type="transmembrane region" description="Helical" evidence="6">
    <location>
        <begin position="627"/>
        <end position="648"/>
    </location>
</feature>
<gene>
    <name evidence="8" type="ORF">Mal48_16220</name>
</gene>
<evidence type="ECO:0000256" key="3">
    <source>
        <dbReference type="ARBA" id="ARBA00022692"/>
    </source>
</evidence>
<evidence type="ECO:0000259" key="7">
    <source>
        <dbReference type="PROSITE" id="PS50156"/>
    </source>
</evidence>
<evidence type="ECO:0000256" key="6">
    <source>
        <dbReference type="SAM" id="Phobius"/>
    </source>
</evidence>
<keyword evidence="9" id="KW-1185">Reference proteome</keyword>
<feature type="transmembrane region" description="Helical" evidence="6">
    <location>
        <begin position="599"/>
        <end position="621"/>
    </location>
</feature>
<feature type="transmembrane region" description="Helical" evidence="6">
    <location>
        <begin position="298"/>
        <end position="321"/>
    </location>
</feature>
<keyword evidence="4 6" id="KW-1133">Transmembrane helix</keyword>
<keyword evidence="2" id="KW-1003">Cell membrane</keyword>
<name>A0A517QLF4_9PLAN</name>
<keyword evidence="3 6" id="KW-0812">Transmembrane</keyword>
<dbReference type="Proteomes" id="UP000315724">
    <property type="component" value="Chromosome"/>
</dbReference>
<dbReference type="AlphaFoldDB" id="A0A517QLF4"/>
<feature type="transmembrane region" description="Helical" evidence="6">
    <location>
        <begin position="568"/>
        <end position="592"/>
    </location>
</feature>
<dbReference type="Pfam" id="PF03176">
    <property type="entry name" value="MMPL"/>
    <property type="match status" value="2"/>
</dbReference>
<keyword evidence="5 6" id="KW-0472">Membrane</keyword>
<evidence type="ECO:0000256" key="4">
    <source>
        <dbReference type="ARBA" id="ARBA00022989"/>
    </source>
</evidence>
<dbReference type="GO" id="GO:0005886">
    <property type="term" value="C:plasma membrane"/>
    <property type="evidence" value="ECO:0007669"/>
    <property type="project" value="UniProtKB-SubCell"/>
</dbReference>
<feature type="transmembrane region" description="Helical" evidence="6">
    <location>
        <begin position="258"/>
        <end position="277"/>
    </location>
</feature>
<dbReference type="InterPro" id="IPR050545">
    <property type="entry name" value="Mycobact_MmpL"/>
</dbReference>
<dbReference type="InterPro" id="IPR004869">
    <property type="entry name" value="MMPL_dom"/>
</dbReference>
<comment type="subcellular location">
    <subcellularLocation>
        <location evidence="1">Cell membrane</location>
        <topology evidence="1">Multi-pass membrane protein</topology>
    </subcellularLocation>
</comment>
<proteinExistence type="predicted"/>
<dbReference type="PANTHER" id="PTHR33406:SF12">
    <property type="entry name" value="BLR2997 PROTEIN"/>
    <property type="match status" value="1"/>
</dbReference>
<dbReference type="OrthoDB" id="9794724at2"/>